<evidence type="ECO:0000259" key="1">
    <source>
        <dbReference type="SMART" id="SM00966"/>
    </source>
</evidence>
<accession>A0A451BME0</accession>
<dbReference type="AlphaFoldDB" id="A0A451BME0"/>
<sequence length="90" mass="9642">MLAATVTVSPNGQIEIPKDVFDSLHWRDGMELTLTATGSGVMLVPKMAGNKLSASALRGCLQHTGTPIPTERLCRPVEYGDDSLSSFPRV</sequence>
<reference evidence="2" key="1">
    <citation type="submission" date="2019-02" db="EMBL/GenBank/DDBJ databases">
        <authorList>
            <person name="Gruber-Vodicka R. H."/>
            <person name="Seah K. B. B."/>
        </authorList>
    </citation>
    <scope>NUCLEOTIDE SEQUENCE</scope>
    <source>
        <strain evidence="2">BECK_S127</strain>
    </source>
</reference>
<evidence type="ECO:0000313" key="2">
    <source>
        <dbReference type="EMBL" id="VFK79462.1"/>
    </source>
</evidence>
<dbReference type="SUPFAM" id="SSF89447">
    <property type="entry name" value="AbrB/MazE/MraZ-like"/>
    <property type="match status" value="1"/>
</dbReference>
<proteinExistence type="predicted"/>
<dbReference type="NCBIfam" id="TIGR01439">
    <property type="entry name" value="lp_hng_hel_AbrB"/>
    <property type="match status" value="1"/>
</dbReference>
<dbReference type="InterPro" id="IPR037914">
    <property type="entry name" value="SpoVT-AbrB_sf"/>
</dbReference>
<name>A0A451BME0_9GAMM</name>
<dbReference type="EMBL" id="CAADHB010000050">
    <property type="protein sequence ID" value="VFK79462.1"/>
    <property type="molecule type" value="Genomic_DNA"/>
</dbReference>
<organism evidence="2">
    <name type="scientific">Candidatus Kentrum sp. SD</name>
    <dbReference type="NCBI Taxonomy" id="2126332"/>
    <lineage>
        <taxon>Bacteria</taxon>
        <taxon>Pseudomonadati</taxon>
        <taxon>Pseudomonadota</taxon>
        <taxon>Gammaproteobacteria</taxon>
        <taxon>Candidatus Kentrum</taxon>
    </lineage>
</organism>
<gene>
    <name evidence="2" type="ORF">BECKSD772D_GA0070982_105028</name>
</gene>
<protein>
    <submittedName>
        <fullName evidence="2">Looped-hinge helix DNA binding domain-containing protein, AbrB family</fullName>
    </submittedName>
</protein>
<feature type="domain" description="SpoVT-AbrB" evidence="1">
    <location>
        <begin position="6"/>
        <end position="51"/>
    </location>
</feature>
<dbReference type="Gene3D" id="2.10.260.10">
    <property type="match status" value="1"/>
</dbReference>
<dbReference type="GO" id="GO:0003677">
    <property type="term" value="F:DNA binding"/>
    <property type="evidence" value="ECO:0007669"/>
    <property type="project" value="InterPro"/>
</dbReference>
<dbReference type="SMART" id="SM00966">
    <property type="entry name" value="SpoVT_AbrB"/>
    <property type="match status" value="1"/>
</dbReference>
<dbReference type="InterPro" id="IPR007159">
    <property type="entry name" value="SpoVT-AbrB_dom"/>
</dbReference>